<protein>
    <recommendedName>
        <fullName evidence="3">Glycosyltransferase 2-like domain-containing protein</fullName>
    </recommendedName>
</protein>
<sequence length="313" mass="35680">MDCLISVIVPIYNAETTLERCIESILGQSHSNLEVILVNDGSKDRSLEICKKYEQMDSRILVINKKNTGVSDSRNLGIGSATGDFIGFVDSDDFIHSEMYSTMISKIIKDSARICTLANYTIKPNSLFEEKSSFFDKKTALKSLFLMQFPTSVWAYLYEASLLKNNLFNRDIHFFEDFEINYRIINSCDKVSLCYEQLYYYEISDGSINRANLNEKRMSCLKIYDTIDKDIQKEFPSLIFTRSHFIVSMISPLASYGVDNGALIVKLKEEARKIVFSSVNSSNVSIKYKIAIVVAAVNPAMFLTLRFKKRKGN</sequence>
<evidence type="ECO:0000259" key="3">
    <source>
        <dbReference type="Pfam" id="PF00535"/>
    </source>
</evidence>
<dbReference type="Pfam" id="PF00535">
    <property type="entry name" value="Glycos_transf_2"/>
    <property type="match status" value="1"/>
</dbReference>
<dbReference type="EMBL" id="CP147247">
    <property type="protein sequence ID" value="WYJ90275.1"/>
    <property type="molecule type" value="Genomic_DNA"/>
</dbReference>
<dbReference type="RefSeq" id="WP_339102058.1">
    <property type="nucleotide sequence ID" value="NZ_CP147247.1"/>
</dbReference>
<organism evidence="4 5">
    <name type="scientific">Candidatus Enterococcus clewellii</name>
    <dbReference type="NCBI Taxonomy" id="1834193"/>
    <lineage>
        <taxon>Bacteria</taxon>
        <taxon>Bacillati</taxon>
        <taxon>Bacillota</taxon>
        <taxon>Bacilli</taxon>
        <taxon>Lactobacillales</taxon>
        <taxon>Enterococcaceae</taxon>
        <taxon>Enterococcus</taxon>
    </lineage>
</organism>
<dbReference type="SUPFAM" id="SSF53448">
    <property type="entry name" value="Nucleotide-diphospho-sugar transferases"/>
    <property type="match status" value="1"/>
</dbReference>
<evidence type="ECO:0000256" key="1">
    <source>
        <dbReference type="ARBA" id="ARBA00022676"/>
    </source>
</evidence>
<dbReference type="GO" id="GO:0016757">
    <property type="term" value="F:glycosyltransferase activity"/>
    <property type="evidence" value="ECO:0007669"/>
    <property type="project" value="UniProtKB-KW"/>
</dbReference>
<keyword evidence="2" id="KW-0808">Transferase</keyword>
<evidence type="ECO:0000256" key="2">
    <source>
        <dbReference type="ARBA" id="ARBA00022679"/>
    </source>
</evidence>
<reference evidence="4" key="1">
    <citation type="submission" date="2017-05" db="EMBL/GenBank/DDBJ databases">
        <authorList>
            <consortium name="The Broad Institute Genomics Platform"/>
            <consortium name="The Broad Institute Genomic Center for Infectious Diseases"/>
            <person name="Earl A."/>
            <person name="Manson A."/>
            <person name="Schwartman J."/>
            <person name="Gilmore M."/>
            <person name="Abouelleil A."/>
            <person name="Cao P."/>
            <person name="Chapman S."/>
            <person name="Cusick C."/>
            <person name="Shea T."/>
            <person name="Young S."/>
            <person name="Neafsey D."/>
            <person name="Nusbaum C."/>
            <person name="Birren B."/>
        </authorList>
    </citation>
    <scope>NUCLEOTIDE SEQUENCE</scope>
    <source>
        <strain evidence="4">9E7_DIV0242</strain>
    </source>
</reference>
<reference evidence="4" key="2">
    <citation type="submission" date="2024-03" db="EMBL/GenBank/DDBJ databases">
        <title>The Genome Sequence of Enterococcus sp. DIV0242b.</title>
        <authorList>
            <consortium name="The Broad Institute Genomics Platform"/>
            <consortium name="The Broad Institute Microbial Omics Core"/>
            <consortium name="The Broad Institute Genomic Center for Infectious Diseases"/>
            <person name="Earl A."/>
            <person name="Manson A."/>
            <person name="Gilmore M."/>
            <person name="Schwartman J."/>
            <person name="Shea T."/>
            <person name="Abouelleil A."/>
            <person name="Cao P."/>
            <person name="Chapman S."/>
            <person name="Cusick C."/>
            <person name="Young S."/>
            <person name="Neafsey D."/>
            <person name="Nusbaum C."/>
            <person name="Birren B."/>
        </authorList>
    </citation>
    <scope>NUCLEOTIDE SEQUENCE</scope>
    <source>
        <strain evidence="4">9E7_DIV0242</strain>
    </source>
</reference>
<dbReference type="PANTHER" id="PTHR22916:SF51">
    <property type="entry name" value="GLYCOSYLTRANSFERASE EPSH-RELATED"/>
    <property type="match status" value="1"/>
</dbReference>
<dbReference type="Proteomes" id="UP000195141">
    <property type="component" value="Chromosome"/>
</dbReference>
<evidence type="ECO:0000313" key="4">
    <source>
        <dbReference type="EMBL" id="WYJ90275.1"/>
    </source>
</evidence>
<name>A0AAQ3VVK5_9ENTE</name>
<dbReference type="Gene3D" id="3.90.550.10">
    <property type="entry name" value="Spore Coat Polysaccharide Biosynthesis Protein SpsA, Chain A"/>
    <property type="match status" value="1"/>
</dbReference>
<dbReference type="CDD" id="cd00761">
    <property type="entry name" value="Glyco_tranf_GTA_type"/>
    <property type="match status" value="1"/>
</dbReference>
<accession>A0AAQ3VVK5</accession>
<gene>
    <name evidence="4" type="ORF">A5888_002032</name>
</gene>
<dbReference type="PANTHER" id="PTHR22916">
    <property type="entry name" value="GLYCOSYLTRANSFERASE"/>
    <property type="match status" value="1"/>
</dbReference>
<proteinExistence type="predicted"/>
<dbReference type="InterPro" id="IPR029044">
    <property type="entry name" value="Nucleotide-diphossugar_trans"/>
</dbReference>
<keyword evidence="5" id="KW-1185">Reference proteome</keyword>
<evidence type="ECO:0000313" key="5">
    <source>
        <dbReference type="Proteomes" id="UP000195141"/>
    </source>
</evidence>
<dbReference type="AlphaFoldDB" id="A0AAQ3VVK5"/>
<dbReference type="InterPro" id="IPR001173">
    <property type="entry name" value="Glyco_trans_2-like"/>
</dbReference>
<keyword evidence="1" id="KW-0328">Glycosyltransferase</keyword>
<feature type="domain" description="Glycosyltransferase 2-like" evidence="3">
    <location>
        <begin position="6"/>
        <end position="141"/>
    </location>
</feature>